<gene>
    <name evidence="2" type="ORF">L0U88_20655</name>
</gene>
<reference evidence="2 3" key="1">
    <citation type="submission" date="2022-01" db="EMBL/GenBank/DDBJ databases">
        <title>Flavihumibacter sp. nov., isolated from sediment of a river.</title>
        <authorList>
            <person name="Liu H."/>
        </authorList>
    </citation>
    <scope>NUCLEOTIDE SEQUENCE [LARGE SCALE GENOMIC DNA]</scope>
    <source>
        <strain evidence="2 3">RY-1</strain>
    </source>
</reference>
<proteinExistence type="predicted"/>
<protein>
    <submittedName>
        <fullName evidence="2">Uncharacterized protein</fullName>
    </submittedName>
</protein>
<feature type="chain" id="PRO_5045994630" evidence="1">
    <location>
        <begin position="20"/>
        <end position="162"/>
    </location>
</feature>
<dbReference type="RefSeq" id="WP_234868759.1">
    <property type="nucleotide sequence ID" value="NZ_JAKEVY010000011.1"/>
</dbReference>
<keyword evidence="3" id="KW-1185">Reference proteome</keyword>
<evidence type="ECO:0000313" key="2">
    <source>
        <dbReference type="EMBL" id="MCF1717065.1"/>
    </source>
</evidence>
<evidence type="ECO:0000256" key="1">
    <source>
        <dbReference type="SAM" id="SignalP"/>
    </source>
</evidence>
<keyword evidence="1" id="KW-0732">Signal</keyword>
<accession>A0ABS9BN19</accession>
<dbReference type="Proteomes" id="UP001200145">
    <property type="component" value="Unassembled WGS sequence"/>
</dbReference>
<sequence length="162" mass="17952">MKKAPYLLTLAAIAVIATAFSSFNGTPKATHILGNTKGYATHGDRGADQKNNIDFSTTDLNMYSKSDSLYSGLYNKQKALTDIKSGKARLLVQGGIAAVYYPTDKSFRETYKIGYELFGCVAPETINCLKEYNQVVFEHLQSTYGDKWKNEIRKDVIGLSTQ</sequence>
<comment type="caution">
    <text evidence="2">The sequence shown here is derived from an EMBL/GenBank/DDBJ whole genome shotgun (WGS) entry which is preliminary data.</text>
</comment>
<organism evidence="2 3">
    <name type="scientific">Flavihumibacter fluminis</name>
    <dbReference type="NCBI Taxonomy" id="2909236"/>
    <lineage>
        <taxon>Bacteria</taxon>
        <taxon>Pseudomonadati</taxon>
        <taxon>Bacteroidota</taxon>
        <taxon>Chitinophagia</taxon>
        <taxon>Chitinophagales</taxon>
        <taxon>Chitinophagaceae</taxon>
        <taxon>Flavihumibacter</taxon>
    </lineage>
</organism>
<dbReference type="EMBL" id="JAKEVY010000011">
    <property type="protein sequence ID" value="MCF1717065.1"/>
    <property type="molecule type" value="Genomic_DNA"/>
</dbReference>
<name>A0ABS9BN19_9BACT</name>
<feature type="signal peptide" evidence="1">
    <location>
        <begin position="1"/>
        <end position="19"/>
    </location>
</feature>
<evidence type="ECO:0000313" key="3">
    <source>
        <dbReference type="Proteomes" id="UP001200145"/>
    </source>
</evidence>